<dbReference type="EMBL" id="CABITT030000005">
    <property type="protein sequence ID" value="VVB04172.1"/>
    <property type="molecule type" value="Genomic_DNA"/>
</dbReference>
<evidence type="ECO:0000256" key="2">
    <source>
        <dbReference type="ARBA" id="ARBA00023002"/>
    </source>
</evidence>
<proteinExistence type="inferred from homology"/>
<evidence type="ECO:0000256" key="1">
    <source>
        <dbReference type="ARBA" id="ARBA00006484"/>
    </source>
</evidence>
<keyword evidence="2" id="KW-0560">Oxidoreductase</keyword>
<organism evidence="3 4">
    <name type="scientific">Arabis nemorensis</name>
    <dbReference type="NCBI Taxonomy" id="586526"/>
    <lineage>
        <taxon>Eukaryota</taxon>
        <taxon>Viridiplantae</taxon>
        <taxon>Streptophyta</taxon>
        <taxon>Embryophyta</taxon>
        <taxon>Tracheophyta</taxon>
        <taxon>Spermatophyta</taxon>
        <taxon>Magnoliopsida</taxon>
        <taxon>eudicotyledons</taxon>
        <taxon>Gunneridae</taxon>
        <taxon>Pentapetalae</taxon>
        <taxon>rosids</taxon>
        <taxon>malvids</taxon>
        <taxon>Brassicales</taxon>
        <taxon>Brassicaceae</taxon>
        <taxon>Arabideae</taxon>
        <taxon>Arabis</taxon>
    </lineage>
</organism>
<dbReference type="PANTHER" id="PTHR43180">
    <property type="entry name" value="3-OXOACYL-(ACYL-CARRIER-PROTEIN) REDUCTASE (AFU_ORTHOLOGUE AFUA_6G11210)"/>
    <property type="match status" value="1"/>
</dbReference>
<keyword evidence="4" id="KW-1185">Reference proteome</keyword>
<dbReference type="Gene3D" id="3.40.50.720">
    <property type="entry name" value="NAD(P)-binding Rossmann-like Domain"/>
    <property type="match status" value="2"/>
</dbReference>
<dbReference type="InterPro" id="IPR036291">
    <property type="entry name" value="NAD(P)-bd_dom_sf"/>
</dbReference>
<sequence length="595" mass="62251">MLRSFTRSFKLTAPNGLISKPVISTLLYSTTSRKLEGKIAVITGGASGLGKATAEEFVSQGAQVVIVDIDEEAGHMVSAELGSAAHFIRCDVTMEEQVAKAVETVVSRHGKLDVMLNSAGISCSISPPSIADLDMDIYDKVMRLNVRGTVLGIKHAARAMIPAGSGSILCLSSISGLMGGLGPHAYSISKCTIPGVVKTVASELCKHGLRINCISPAGIPTPLTMRMFREALAGHNIPEEQLLAIVNATGELKGEKCEEKDVAKAALYLASDDAKFVTGHNLVVDDLMEKSSMATVLMIRSIARTFKRKASAPASAAYSTGGCTCTSKKLEGKVAFITGGASGLGKATAGEFLRQGARVVIADLDAESGIKAAKELGSAAEFVRCDVTVEAEVAGAVEMTVAKHGKLDVMYNNVGIVGPMTPPSISELDMTEFERVMRINVLSIVSGVKHAAKVMIPAGSGCILCTSSVAGVIGGLAPHSYTISKFTIPGIVKSVASELCEHGVRINCISPGTVATPLTLRYLQKVFPKVTEEKLRETVKGMGELKGAECEEADVAKAALYLASDDGKYVTGHNLVVDGGMTAFKIAGFPFPSDP</sequence>
<evidence type="ECO:0000313" key="3">
    <source>
        <dbReference type="EMBL" id="VVB04172.1"/>
    </source>
</evidence>
<dbReference type="FunFam" id="3.40.50.720:FF:000084">
    <property type="entry name" value="Short-chain dehydrogenase reductase"/>
    <property type="match status" value="2"/>
</dbReference>
<dbReference type="OrthoDB" id="294295at2759"/>
<dbReference type="SUPFAM" id="SSF51735">
    <property type="entry name" value="NAD(P)-binding Rossmann-fold domains"/>
    <property type="match status" value="2"/>
</dbReference>
<evidence type="ECO:0000313" key="4">
    <source>
        <dbReference type="Proteomes" id="UP000489600"/>
    </source>
</evidence>
<dbReference type="PRINTS" id="PR00081">
    <property type="entry name" value="GDHRDH"/>
</dbReference>
<name>A0A565BS28_9BRAS</name>
<accession>A0A565BS28</accession>
<dbReference type="InterPro" id="IPR002347">
    <property type="entry name" value="SDR_fam"/>
</dbReference>
<protein>
    <submittedName>
        <fullName evidence="3">Uncharacterized protein</fullName>
    </submittedName>
</protein>
<reference evidence="3" key="1">
    <citation type="submission" date="2019-07" db="EMBL/GenBank/DDBJ databases">
        <authorList>
            <person name="Dittberner H."/>
        </authorList>
    </citation>
    <scope>NUCLEOTIDE SEQUENCE [LARGE SCALE GENOMIC DNA]</scope>
</reference>
<dbReference type="AlphaFoldDB" id="A0A565BS28"/>
<dbReference type="Proteomes" id="UP000489600">
    <property type="component" value="Unassembled WGS sequence"/>
</dbReference>
<dbReference type="Pfam" id="PF13561">
    <property type="entry name" value="adh_short_C2"/>
    <property type="match status" value="2"/>
</dbReference>
<dbReference type="GO" id="GO:0016491">
    <property type="term" value="F:oxidoreductase activity"/>
    <property type="evidence" value="ECO:0007669"/>
    <property type="project" value="UniProtKB-KW"/>
</dbReference>
<dbReference type="PRINTS" id="PR00080">
    <property type="entry name" value="SDRFAMILY"/>
</dbReference>
<comment type="caution">
    <text evidence="3">The sequence shown here is derived from an EMBL/GenBank/DDBJ whole genome shotgun (WGS) entry which is preliminary data.</text>
</comment>
<comment type="similarity">
    <text evidence="1">Belongs to the short-chain dehydrogenases/reductases (SDR) family.</text>
</comment>
<dbReference type="PANTHER" id="PTHR43180:SF57">
    <property type="entry name" value="ALCOHOL DEHYDROGENASE-LIKE PROTEIN"/>
    <property type="match status" value="1"/>
</dbReference>
<gene>
    <name evidence="3" type="ORF">ANE_LOCUS14616</name>
</gene>